<sequence>MAWMMCPGGGKVMHRLRNASGHVRLHGFPGKTANRLDNKLGQLVSIVVVNRVGFPSETKRRQTLRWKKRAIPLRSGVFKGC</sequence>
<keyword evidence="2" id="KW-1185">Reference proteome</keyword>
<accession>A0A8J2FSQ0</accession>
<evidence type="ECO:0000313" key="2">
    <source>
        <dbReference type="Proteomes" id="UP000663859"/>
    </source>
</evidence>
<reference evidence="1" key="1">
    <citation type="submission" date="2021-02" db="EMBL/GenBank/DDBJ databases">
        <authorList>
            <person name="Cremers G."/>
            <person name="Picone N."/>
        </authorList>
    </citation>
    <scope>NUCLEOTIDE SEQUENCE</scope>
    <source>
        <strain evidence="1">PQ17</strain>
    </source>
</reference>
<proteinExistence type="predicted"/>
<organism evidence="1 2">
    <name type="scientific">Candidatus Methylacidithermus pantelleriae</name>
    <dbReference type="NCBI Taxonomy" id="2744239"/>
    <lineage>
        <taxon>Bacteria</taxon>
        <taxon>Pseudomonadati</taxon>
        <taxon>Verrucomicrobiota</taxon>
        <taxon>Methylacidiphilae</taxon>
        <taxon>Methylacidiphilales</taxon>
        <taxon>Methylacidiphilaceae</taxon>
        <taxon>Candidatus Methylacidithermus</taxon>
    </lineage>
</organism>
<evidence type="ECO:0000313" key="1">
    <source>
        <dbReference type="EMBL" id="CAF0697987.1"/>
    </source>
</evidence>
<gene>
    <name evidence="1" type="ORF">MPNT_240005</name>
</gene>
<comment type="caution">
    <text evidence="1">The sequence shown here is derived from an EMBL/GenBank/DDBJ whole genome shotgun (WGS) entry which is preliminary data.</text>
</comment>
<name>A0A8J2FSQ0_9BACT</name>
<dbReference type="EMBL" id="CAJNOB010000017">
    <property type="protein sequence ID" value="CAF0697987.1"/>
    <property type="molecule type" value="Genomic_DNA"/>
</dbReference>
<dbReference type="AlphaFoldDB" id="A0A8J2FSQ0"/>
<dbReference type="Proteomes" id="UP000663859">
    <property type="component" value="Unassembled WGS sequence"/>
</dbReference>
<protein>
    <submittedName>
        <fullName evidence="1">Uncharacterized protein</fullName>
    </submittedName>
</protein>